<evidence type="ECO:0000256" key="4">
    <source>
        <dbReference type="ARBA" id="ARBA00002284"/>
    </source>
</evidence>
<dbReference type="NCBIfam" id="NF001591">
    <property type="entry name" value="PRK00393.1"/>
    <property type="match status" value="1"/>
</dbReference>
<dbReference type="CDD" id="cd00641">
    <property type="entry name" value="GTP_cyclohydro2"/>
    <property type="match status" value="1"/>
</dbReference>
<dbReference type="PIRSF" id="PIRSF001259">
    <property type="entry name" value="RibA"/>
    <property type="match status" value="1"/>
</dbReference>
<keyword evidence="8 20" id="KW-0686">Riboflavin biosynthesis</keyword>
<keyword evidence="12 20" id="KW-0862">Zinc</keyword>
<dbReference type="NCBIfam" id="TIGR00506">
    <property type="entry name" value="ribB"/>
    <property type="match status" value="1"/>
</dbReference>
<dbReference type="NCBIfam" id="TIGR00505">
    <property type="entry name" value="ribA"/>
    <property type="match status" value="1"/>
</dbReference>
<dbReference type="GO" id="GO:0008686">
    <property type="term" value="F:3,4-dihydroxy-2-butanone-4-phosphate synthase activity"/>
    <property type="evidence" value="ECO:0007669"/>
    <property type="project" value="UniProtKB-EC"/>
</dbReference>
<evidence type="ECO:0000256" key="15">
    <source>
        <dbReference type="ARBA" id="ARBA00023211"/>
    </source>
</evidence>
<evidence type="ECO:0000256" key="16">
    <source>
        <dbReference type="ARBA" id="ARBA00023239"/>
    </source>
</evidence>
<dbReference type="GO" id="GO:0005525">
    <property type="term" value="F:GTP binding"/>
    <property type="evidence" value="ECO:0007669"/>
    <property type="project" value="UniProtKB-KW"/>
</dbReference>
<keyword evidence="17" id="KW-0511">Multifunctional enzyme</keyword>
<comment type="pathway">
    <text evidence="5 20">Cofactor biosynthesis; riboflavin biosynthesis; 5-amino-6-(D-ribitylamino)uracil from GTP: step 1/4.</text>
</comment>
<evidence type="ECO:0000256" key="9">
    <source>
        <dbReference type="ARBA" id="ARBA00022723"/>
    </source>
</evidence>
<feature type="active site" description="Nucleophile" evidence="20">
    <location>
        <position position="366"/>
    </location>
</feature>
<keyword evidence="14 20" id="KW-0342">GTP-binding</keyword>
<keyword evidence="16 23" id="KW-0456">Lyase</keyword>
<evidence type="ECO:0000256" key="14">
    <source>
        <dbReference type="ARBA" id="ARBA00023134"/>
    </source>
</evidence>
<dbReference type="PANTHER" id="PTHR21327">
    <property type="entry name" value="GTP CYCLOHYDROLASE II-RELATED"/>
    <property type="match status" value="1"/>
</dbReference>
<feature type="region of interest" description="Disordered" evidence="21">
    <location>
        <begin position="430"/>
        <end position="456"/>
    </location>
</feature>
<dbReference type="GO" id="GO:0008270">
    <property type="term" value="F:zinc ion binding"/>
    <property type="evidence" value="ECO:0007669"/>
    <property type="project" value="UniProtKB-UniRule"/>
</dbReference>
<dbReference type="Gene3D" id="3.90.870.10">
    <property type="entry name" value="DHBP synthase"/>
    <property type="match status" value="1"/>
</dbReference>
<evidence type="ECO:0000256" key="11">
    <source>
        <dbReference type="ARBA" id="ARBA00022801"/>
    </source>
</evidence>
<reference evidence="23 24" key="1">
    <citation type="submission" date="2020-01" db="EMBL/GenBank/DDBJ databases">
        <authorList>
            <person name="Deng T."/>
        </authorList>
    </citation>
    <scope>NUCLEOTIDE SEQUENCE [LARGE SCALE GENOMIC DNA]</scope>
    <source>
        <strain evidence="23 24">5221</strain>
    </source>
</reference>
<evidence type="ECO:0000313" key="23">
    <source>
        <dbReference type="EMBL" id="MYM19390.1"/>
    </source>
</evidence>
<evidence type="ECO:0000256" key="1">
    <source>
        <dbReference type="ARBA" id="ARBA00000141"/>
    </source>
</evidence>
<dbReference type="HAMAP" id="MF_00179">
    <property type="entry name" value="RibA"/>
    <property type="match status" value="1"/>
</dbReference>
<evidence type="ECO:0000256" key="12">
    <source>
        <dbReference type="ARBA" id="ARBA00022833"/>
    </source>
</evidence>
<comment type="function">
    <text evidence="18 20">Catalyzes the conversion of GTP to 2,5-diamino-6-ribosylamino-4(3H)-pyrimidinone 5'-phosphate (DARP), formate and pyrophosphate.</text>
</comment>
<evidence type="ECO:0000256" key="2">
    <source>
        <dbReference type="ARBA" id="ARBA00001936"/>
    </source>
</evidence>
<comment type="catalytic activity">
    <reaction evidence="1">
        <text>D-ribulose 5-phosphate = (2S)-2-hydroxy-3-oxobutyl phosphate + formate + H(+)</text>
        <dbReference type="Rhea" id="RHEA:18457"/>
        <dbReference type="ChEBI" id="CHEBI:15378"/>
        <dbReference type="ChEBI" id="CHEBI:15740"/>
        <dbReference type="ChEBI" id="CHEBI:58121"/>
        <dbReference type="ChEBI" id="CHEBI:58830"/>
        <dbReference type="EC" id="4.1.99.12"/>
    </reaction>
</comment>
<dbReference type="Pfam" id="PF00925">
    <property type="entry name" value="GTP_cyclohydro2"/>
    <property type="match status" value="1"/>
</dbReference>
<dbReference type="GO" id="GO:0003935">
    <property type="term" value="F:GTP cyclohydrolase II activity"/>
    <property type="evidence" value="ECO:0007669"/>
    <property type="project" value="UniProtKB-UniRule"/>
</dbReference>
<feature type="binding site" evidence="20">
    <location>
        <begin position="330"/>
        <end position="332"/>
    </location>
    <ligand>
        <name>GTP</name>
        <dbReference type="ChEBI" id="CHEBI:37565"/>
    </ligand>
</feature>
<feature type="binding site" evidence="20">
    <location>
        <position position="387"/>
    </location>
    <ligand>
        <name>GTP</name>
        <dbReference type="ChEBI" id="CHEBI:37565"/>
    </ligand>
</feature>
<dbReference type="Pfam" id="PF00926">
    <property type="entry name" value="DHBP_synthase"/>
    <property type="match status" value="1"/>
</dbReference>
<feature type="binding site" evidence="20">
    <location>
        <position position="308"/>
    </location>
    <ligand>
        <name>GTP</name>
        <dbReference type="ChEBI" id="CHEBI:37565"/>
    </ligand>
</feature>
<keyword evidence="13" id="KW-0460">Magnesium</keyword>
<proteinExistence type="inferred from homology"/>
<evidence type="ECO:0000313" key="24">
    <source>
        <dbReference type="Proteomes" id="UP000469215"/>
    </source>
</evidence>
<dbReference type="PANTHER" id="PTHR21327:SF18">
    <property type="entry name" value="3,4-DIHYDROXY-2-BUTANONE 4-PHOSPHATE SYNTHASE"/>
    <property type="match status" value="1"/>
</dbReference>
<keyword evidence="9 20" id="KW-0479">Metal-binding</keyword>
<comment type="cofactor">
    <cofactor evidence="20">
        <name>Zn(2+)</name>
        <dbReference type="ChEBI" id="CHEBI:29105"/>
    </cofactor>
    <text evidence="20">Binds 1 zinc ion per subunit.</text>
</comment>
<evidence type="ECO:0000256" key="13">
    <source>
        <dbReference type="ARBA" id="ARBA00022842"/>
    </source>
</evidence>
<feature type="binding site" evidence="20">
    <location>
        <position position="292"/>
    </location>
    <ligand>
        <name>Zn(2+)</name>
        <dbReference type="ChEBI" id="CHEBI:29105"/>
        <note>catalytic</note>
    </ligand>
</feature>
<evidence type="ECO:0000256" key="3">
    <source>
        <dbReference type="ARBA" id="ARBA00001946"/>
    </source>
</evidence>
<dbReference type="EMBL" id="WWEQ01000015">
    <property type="protein sequence ID" value="MYM19390.1"/>
    <property type="molecule type" value="Genomic_DNA"/>
</dbReference>
<feature type="active site" description="Proton acceptor" evidence="20">
    <location>
        <position position="364"/>
    </location>
</feature>
<evidence type="ECO:0000256" key="20">
    <source>
        <dbReference type="HAMAP-Rule" id="MF_00179"/>
    </source>
</evidence>
<dbReference type="SUPFAM" id="SSF55821">
    <property type="entry name" value="YrdC/RibB"/>
    <property type="match status" value="1"/>
</dbReference>
<dbReference type="InterPro" id="IPR000926">
    <property type="entry name" value="RibA"/>
</dbReference>
<evidence type="ECO:0000256" key="10">
    <source>
        <dbReference type="ARBA" id="ARBA00022741"/>
    </source>
</evidence>
<dbReference type="GO" id="GO:0009231">
    <property type="term" value="P:riboflavin biosynthetic process"/>
    <property type="evidence" value="ECO:0007669"/>
    <property type="project" value="UniProtKB-UniRule"/>
</dbReference>
<dbReference type="InterPro" id="IPR036144">
    <property type="entry name" value="RibA-like_sf"/>
</dbReference>
<protein>
    <recommendedName>
        <fullName evidence="20">GTP cyclohydrolase-2</fullName>
        <ecNumber evidence="20">3.5.4.25</ecNumber>
    </recommendedName>
    <alternativeName>
        <fullName evidence="20">GTP cyclohydrolase II</fullName>
    </alternativeName>
</protein>
<sequence length="456" mass="47036">MTRSLAAIDAAIAQLAAGRPVIVVDDEDRENEGDLIMPAEHADAAWMGFMVRHTSGVVCAPMTPERAAQLRLPAMVQRNEDPKGTAYTVSCDAAVGTTTGISAADRARTAAVLADPAAGPGALSRPGHVFPLIARPGGVRERAGHTEAGVELARLAGCAPVAVIAELVHDDGSMMRLPALLAFGAAHGLLTVSIADLAAWLDTGGAQVRQAAEAGRAAALVDAPVPEVRVPEVRVGEAVRLPTAHGEFRARACSEPATGTEHLVLEAPGASGAAGAQGASGTAPLVRVHSECLTGDVLGSRRCDCGEQLDAALARLGREGGCLVYLRGHEGRGIGLANKLRAYRLQEEGLDTVDANTALGLPADARDYAAAAGILRLLGIARVRLLTNNPAKARALDAHGIEVLARVPIAVPARTENAVYLDAKRTRMHHDLPADGPQAQTPTSAGQQSGAERKVS</sequence>
<evidence type="ECO:0000259" key="22">
    <source>
        <dbReference type="Pfam" id="PF00925"/>
    </source>
</evidence>
<dbReference type="Proteomes" id="UP000469215">
    <property type="component" value="Unassembled WGS sequence"/>
</dbReference>
<comment type="caution">
    <text evidence="23">The sequence shown here is derived from an EMBL/GenBank/DDBJ whole genome shotgun (WGS) entry which is preliminary data.</text>
</comment>
<feature type="binding site" evidence="20">
    <location>
        <position position="305"/>
    </location>
    <ligand>
        <name>Zn(2+)</name>
        <dbReference type="ChEBI" id="CHEBI:29105"/>
        <note>catalytic</note>
    </ligand>
</feature>
<evidence type="ECO:0000256" key="7">
    <source>
        <dbReference type="ARBA" id="ARBA00005520"/>
    </source>
</evidence>
<keyword evidence="15" id="KW-0464">Manganese</keyword>
<comment type="pathway">
    <text evidence="6">Cofactor biosynthesis; riboflavin biosynthesis; 2-hydroxy-3-oxobutyl phosphate from D-ribulose 5-phosphate: step 1/1.</text>
</comment>
<keyword evidence="10 20" id="KW-0547">Nucleotide-binding</keyword>
<evidence type="ECO:0000256" key="18">
    <source>
        <dbReference type="ARBA" id="ARBA00043932"/>
    </source>
</evidence>
<evidence type="ECO:0000256" key="8">
    <source>
        <dbReference type="ARBA" id="ARBA00022619"/>
    </source>
</evidence>
<feature type="domain" description="GTP cyclohydrolase II" evidence="22">
    <location>
        <begin position="238"/>
        <end position="408"/>
    </location>
</feature>
<gene>
    <name evidence="23" type="primary">ribB</name>
    <name evidence="20" type="synonym">ribA</name>
    <name evidence="23" type="ORF">GSY69_05250</name>
</gene>
<accession>A0A6N9H5P3</accession>
<dbReference type="UniPathway" id="UPA00275">
    <property type="reaction ID" value="UER00399"/>
</dbReference>
<evidence type="ECO:0000256" key="21">
    <source>
        <dbReference type="SAM" id="MobiDB-lite"/>
    </source>
</evidence>
<dbReference type="RefSeq" id="WP_160952822.1">
    <property type="nucleotide sequence ID" value="NZ_WWEQ01000015.1"/>
</dbReference>
<dbReference type="InterPro" id="IPR000422">
    <property type="entry name" value="DHBP_synthase_RibB"/>
</dbReference>
<evidence type="ECO:0000256" key="19">
    <source>
        <dbReference type="ARBA" id="ARBA00049295"/>
    </source>
</evidence>
<comment type="similarity">
    <text evidence="20">Belongs to the GTP cyclohydrolase II family.</text>
</comment>
<evidence type="ECO:0000256" key="6">
    <source>
        <dbReference type="ARBA" id="ARBA00004904"/>
    </source>
</evidence>
<comment type="cofactor">
    <cofactor evidence="2">
        <name>Mn(2+)</name>
        <dbReference type="ChEBI" id="CHEBI:29035"/>
    </cofactor>
</comment>
<evidence type="ECO:0000256" key="5">
    <source>
        <dbReference type="ARBA" id="ARBA00004853"/>
    </source>
</evidence>
<dbReference type="FunFam" id="3.40.50.10990:FF:000001">
    <property type="entry name" value="Riboflavin biosynthesis protein RibBA"/>
    <property type="match status" value="1"/>
</dbReference>
<dbReference type="EC" id="3.5.4.25" evidence="20"/>
<feature type="binding site" evidence="20">
    <location>
        <begin position="287"/>
        <end position="291"/>
    </location>
    <ligand>
        <name>GTP</name>
        <dbReference type="ChEBI" id="CHEBI:37565"/>
    </ligand>
</feature>
<feature type="binding site" evidence="20">
    <location>
        <position position="352"/>
    </location>
    <ligand>
        <name>GTP</name>
        <dbReference type="ChEBI" id="CHEBI:37565"/>
    </ligand>
</feature>
<dbReference type="Gene3D" id="3.40.50.10990">
    <property type="entry name" value="GTP cyclohydrolase II"/>
    <property type="match status" value="1"/>
</dbReference>
<feature type="compositionally biased region" description="Polar residues" evidence="21">
    <location>
        <begin position="438"/>
        <end position="450"/>
    </location>
</feature>
<comment type="function">
    <text evidence="4">Catalyzes the conversion of D-ribulose 5-phosphate to formate and 3,4-dihydroxy-2-butanone 4-phosphate.</text>
</comment>
<keyword evidence="11 20" id="KW-0378">Hydrolase</keyword>
<organism evidence="23 24">
    <name type="scientific">Brevibacterium rongguiense</name>
    <dbReference type="NCBI Taxonomy" id="2695267"/>
    <lineage>
        <taxon>Bacteria</taxon>
        <taxon>Bacillati</taxon>
        <taxon>Actinomycetota</taxon>
        <taxon>Actinomycetes</taxon>
        <taxon>Micrococcales</taxon>
        <taxon>Brevibacteriaceae</taxon>
        <taxon>Brevibacterium</taxon>
    </lineage>
</organism>
<dbReference type="InterPro" id="IPR017945">
    <property type="entry name" value="DHBP_synth_RibB-like_a/b_dom"/>
</dbReference>
<dbReference type="GO" id="GO:0005829">
    <property type="term" value="C:cytosol"/>
    <property type="evidence" value="ECO:0007669"/>
    <property type="project" value="TreeGrafter"/>
</dbReference>
<dbReference type="AlphaFoldDB" id="A0A6N9H5P3"/>
<feature type="binding site" evidence="20">
    <location>
        <position position="303"/>
    </location>
    <ligand>
        <name>Zn(2+)</name>
        <dbReference type="ChEBI" id="CHEBI:29105"/>
        <note>catalytic</note>
    </ligand>
</feature>
<evidence type="ECO:0000256" key="17">
    <source>
        <dbReference type="ARBA" id="ARBA00023268"/>
    </source>
</evidence>
<dbReference type="SUPFAM" id="SSF142695">
    <property type="entry name" value="RibA-like"/>
    <property type="match status" value="1"/>
</dbReference>
<dbReference type="InterPro" id="IPR032677">
    <property type="entry name" value="GTP_cyclohydro_II"/>
</dbReference>
<comment type="similarity">
    <text evidence="7">In the N-terminal section; belongs to the DHBP synthase family.</text>
</comment>
<feature type="binding site" evidence="20">
    <location>
        <position position="392"/>
    </location>
    <ligand>
        <name>GTP</name>
        <dbReference type="ChEBI" id="CHEBI:37565"/>
    </ligand>
</feature>
<keyword evidence="24" id="KW-1185">Reference proteome</keyword>
<dbReference type="FunFam" id="3.90.870.10:FF:000001">
    <property type="entry name" value="Riboflavin biosynthesis protein RibBA"/>
    <property type="match status" value="1"/>
</dbReference>
<comment type="catalytic activity">
    <reaction evidence="19 20">
        <text>GTP + 4 H2O = 2,5-diamino-6-hydroxy-4-(5-phosphoribosylamino)-pyrimidine + formate + 2 phosphate + 3 H(+)</text>
        <dbReference type="Rhea" id="RHEA:23704"/>
        <dbReference type="ChEBI" id="CHEBI:15377"/>
        <dbReference type="ChEBI" id="CHEBI:15378"/>
        <dbReference type="ChEBI" id="CHEBI:15740"/>
        <dbReference type="ChEBI" id="CHEBI:37565"/>
        <dbReference type="ChEBI" id="CHEBI:43474"/>
        <dbReference type="ChEBI" id="CHEBI:58614"/>
        <dbReference type="EC" id="3.5.4.25"/>
    </reaction>
</comment>
<name>A0A6N9H5P3_9MICO</name>
<comment type="cofactor">
    <cofactor evidence="3">
        <name>Mg(2+)</name>
        <dbReference type="ChEBI" id="CHEBI:18420"/>
    </cofactor>
</comment>